<feature type="transmembrane region" description="Helical" evidence="6">
    <location>
        <begin position="305"/>
        <end position="327"/>
    </location>
</feature>
<dbReference type="InterPro" id="IPR023298">
    <property type="entry name" value="ATPase_P-typ_TM_dom_sf"/>
</dbReference>
<dbReference type="EC" id="3.6.3.5" evidence="9"/>
<dbReference type="InterPro" id="IPR018303">
    <property type="entry name" value="ATPase_P-typ_P_site"/>
</dbReference>
<dbReference type="GO" id="GO:0005886">
    <property type="term" value="C:plasma membrane"/>
    <property type="evidence" value="ECO:0007669"/>
    <property type="project" value="UniProtKB-SubCell"/>
</dbReference>
<evidence type="ECO:0000256" key="6">
    <source>
        <dbReference type="RuleBase" id="RU362081"/>
    </source>
</evidence>
<dbReference type="PRINTS" id="PR00119">
    <property type="entry name" value="CATATPASE"/>
</dbReference>
<feature type="region of interest" description="Disordered" evidence="7">
    <location>
        <begin position="19"/>
        <end position="38"/>
    </location>
</feature>
<keyword evidence="5 6" id="KW-0472">Membrane</keyword>
<keyword evidence="6" id="KW-0479">Metal-binding</keyword>
<evidence type="ECO:0000256" key="2">
    <source>
        <dbReference type="ARBA" id="ARBA00006024"/>
    </source>
</evidence>
<feature type="compositionally biased region" description="Basic and acidic residues" evidence="7">
    <location>
        <begin position="22"/>
        <end position="35"/>
    </location>
</feature>
<dbReference type="InterPro" id="IPR051014">
    <property type="entry name" value="Cation_Transport_ATPase_IB"/>
</dbReference>
<evidence type="ECO:0000256" key="5">
    <source>
        <dbReference type="ARBA" id="ARBA00023136"/>
    </source>
</evidence>
<comment type="subcellular location">
    <subcellularLocation>
        <location evidence="6">Cell membrane</location>
    </subcellularLocation>
    <subcellularLocation>
        <location evidence="1">Membrane</location>
    </subcellularLocation>
</comment>
<dbReference type="GO" id="GO:0016887">
    <property type="term" value="F:ATP hydrolysis activity"/>
    <property type="evidence" value="ECO:0007669"/>
    <property type="project" value="InterPro"/>
</dbReference>
<dbReference type="GO" id="GO:0046872">
    <property type="term" value="F:metal ion binding"/>
    <property type="evidence" value="ECO:0007669"/>
    <property type="project" value="UniProtKB-KW"/>
</dbReference>
<keyword evidence="6" id="KW-0547">Nucleotide-binding</keyword>
<accession>A0A212KBJ7</accession>
<dbReference type="NCBIfam" id="TIGR01494">
    <property type="entry name" value="ATPase_P-type"/>
    <property type="match status" value="1"/>
</dbReference>
<dbReference type="NCBIfam" id="TIGR01512">
    <property type="entry name" value="ATPase-IB2_Cd"/>
    <property type="match status" value="1"/>
</dbReference>
<feature type="transmembrane region" description="Helical" evidence="6">
    <location>
        <begin position="44"/>
        <end position="64"/>
    </location>
</feature>
<sequence length="650" mass="67405">MKTSACPCCAEDGGSCAVPQPRDAHDQDHGHEHGSEGMSPRQEAAMLVVSGIFFALVLVFEDALTARFGPWAAPLLFAGPYIACGWSVFKVAGKLILDRDVMNEFTLMAGATVVAVGLGQYAEAVGVMLFYRIGEFFQELASERSRDSIQSLLASKPSKAHVLCGDDVVTMDVEDVRAGDSVVIRAGESVPLDGVVVSGATHLDQSPLTGESVPVAVAEGDAVLGGSLNTGGVITVRATAVFADTHMARVLEMVQNAAKNKAPTERFMTRFARYYTPAVVALAALVAVLPPLVGGADWHTWIYRALVLLVISCPCALVISIPLSYFAGIGAASRKGILVKGGVVLDGLSHIKSVVFDKTGTLTSGAFAVTRIAPQPGVSEDELLLAAALAESESNHPVARAVMAKVGSGFTRPSGLVVEEVPGKGMRATAGGVTYLAGSARLLRDAGLPVPEVAAAGALVFIVRDGVYCGYLEVTDTVKPEAGEAVAALRARGLKTFMLSGDRREAVAAVAATVGVDGYEAELLPEGKVEALSRLADRETAAFVGDGINDAPILALSRVGIAMGGVGAEAAVEAADAVILNDSPAQIVRLFNLGDKVRGIVWQNIGMALGIKLLFMGLGICGLSGLWEAVFADVGVALLAVLNATRAMRV</sequence>
<dbReference type="AlphaFoldDB" id="A0A212KBJ7"/>
<dbReference type="GO" id="GO:0019829">
    <property type="term" value="F:ATPase-coupled monoatomic cation transmembrane transporter activity"/>
    <property type="evidence" value="ECO:0007669"/>
    <property type="project" value="InterPro"/>
</dbReference>
<dbReference type="SUPFAM" id="SSF81653">
    <property type="entry name" value="Calcium ATPase, transduction domain A"/>
    <property type="match status" value="1"/>
</dbReference>
<gene>
    <name evidence="9" type="primary">ziaA</name>
    <name evidence="9" type="ORF">KL86DPRO_50058</name>
</gene>
<dbReference type="FunFam" id="2.70.150.10:FF:000002">
    <property type="entry name" value="Copper-transporting ATPase 1, putative"/>
    <property type="match status" value="1"/>
</dbReference>
<evidence type="ECO:0000256" key="3">
    <source>
        <dbReference type="ARBA" id="ARBA00022692"/>
    </source>
</evidence>
<dbReference type="Gene3D" id="3.40.1110.10">
    <property type="entry name" value="Calcium-transporting ATPase, cytoplasmic domain N"/>
    <property type="match status" value="1"/>
</dbReference>
<evidence type="ECO:0000259" key="8">
    <source>
        <dbReference type="Pfam" id="PF00122"/>
    </source>
</evidence>
<keyword evidence="3 6" id="KW-0812">Transmembrane</keyword>
<evidence type="ECO:0000313" key="9">
    <source>
        <dbReference type="EMBL" id="SBW09071.1"/>
    </source>
</evidence>
<feature type="transmembrane region" description="Helical" evidence="6">
    <location>
        <begin position="274"/>
        <end position="293"/>
    </location>
</feature>
<dbReference type="PROSITE" id="PS00154">
    <property type="entry name" value="ATPASE_E1_E2"/>
    <property type="match status" value="1"/>
</dbReference>
<feature type="transmembrane region" description="Helical" evidence="6">
    <location>
        <begin position="599"/>
        <end position="620"/>
    </location>
</feature>
<feature type="transmembrane region" description="Helical" evidence="6">
    <location>
        <begin position="71"/>
        <end position="89"/>
    </location>
</feature>
<dbReference type="PANTHER" id="PTHR48085">
    <property type="entry name" value="CADMIUM/ZINC-TRANSPORTING ATPASE HMA2-RELATED"/>
    <property type="match status" value="1"/>
</dbReference>
<dbReference type="NCBIfam" id="TIGR01525">
    <property type="entry name" value="ATPase-IB_hvy"/>
    <property type="match status" value="1"/>
</dbReference>
<comment type="similarity">
    <text evidence="2 6">Belongs to the cation transport ATPase (P-type) (TC 3.A.3) family. Type IB subfamily.</text>
</comment>
<dbReference type="InterPro" id="IPR001757">
    <property type="entry name" value="P_typ_ATPase"/>
</dbReference>
<dbReference type="Pfam" id="PF00702">
    <property type="entry name" value="Hydrolase"/>
    <property type="match status" value="1"/>
</dbReference>
<dbReference type="InterPro" id="IPR027256">
    <property type="entry name" value="P-typ_ATPase_IB"/>
</dbReference>
<evidence type="ECO:0000256" key="7">
    <source>
        <dbReference type="SAM" id="MobiDB-lite"/>
    </source>
</evidence>
<dbReference type="InterPro" id="IPR023214">
    <property type="entry name" value="HAD_sf"/>
</dbReference>
<organism evidence="9">
    <name type="scientific">uncultured delta proteobacterium</name>
    <dbReference type="NCBI Taxonomy" id="34034"/>
    <lineage>
        <taxon>Bacteria</taxon>
        <taxon>Deltaproteobacteria</taxon>
        <taxon>environmental samples</taxon>
    </lineage>
</organism>
<evidence type="ECO:0000256" key="1">
    <source>
        <dbReference type="ARBA" id="ARBA00004370"/>
    </source>
</evidence>
<dbReference type="SUPFAM" id="SSF56784">
    <property type="entry name" value="HAD-like"/>
    <property type="match status" value="1"/>
</dbReference>
<dbReference type="GO" id="GO:0005524">
    <property type="term" value="F:ATP binding"/>
    <property type="evidence" value="ECO:0007669"/>
    <property type="project" value="UniProtKB-UniRule"/>
</dbReference>
<keyword evidence="6" id="KW-0067">ATP-binding</keyword>
<keyword evidence="4 6" id="KW-1133">Transmembrane helix</keyword>
<dbReference type="Gene3D" id="2.70.150.10">
    <property type="entry name" value="Calcium-transporting ATPase, cytoplasmic transduction domain A"/>
    <property type="match status" value="1"/>
</dbReference>
<keyword evidence="9" id="KW-0378">Hydrolase</keyword>
<dbReference type="PANTHER" id="PTHR48085:SF5">
    <property type="entry name" value="CADMIUM_ZINC-TRANSPORTING ATPASE HMA4-RELATED"/>
    <property type="match status" value="1"/>
</dbReference>
<dbReference type="GO" id="GO:0015086">
    <property type="term" value="F:cadmium ion transmembrane transporter activity"/>
    <property type="evidence" value="ECO:0007669"/>
    <property type="project" value="TreeGrafter"/>
</dbReference>
<feature type="domain" description="P-type ATPase A" evidence="8">
    <location>
        <begin position="156"/>
        <end position="255"/>
    </location>
</feature>
<name>A0A212KBJ7_9DELT</name>
<dbReference type="EMBL" id="FLUQ01000005">
    <property type="protein sequence ID" value="SBW09071.1"/>
    <property type="molecule type" value="Genomic_DNA"/>
</dbReference>
<dbReference type="InterPro" id="IPR023299">
    <property type="entry name" value="ATPase_P-typ_cyto_dom_N"/>
</dbReference>
<dbReference type="InterPro" id="IPR008250">
    <property type="entry name" value="ATPase_P-typ_transduc_dom_A_sf"/>
</dbReference>
<dbReference type="InterPro" id="IPR059000">
    <property type="entry name" value="ATPase_P-type_domA"/>
</dbReference>
<protein>
    <submittedName>
        <fullName evidence="9">Zinc-transporting ATPase</fullName>
        <ecNumber evidence="9">3.6.3.5</ecNumber>
    </submittedName>
</protein>
<dbReference type="InterPro" id="IPR036412">
    <property type="entry name" value="HAD-like_sf"/>
</dbReference>
<dbReference type="Pfam" id="PF00122">
    <property type="entry name" value="E1-E2_ATPase"/>
    <property type="match status" value="1"/>
</dbReference>
<feature type="transmembrane region" description="Helical" evidence="6">
    <location>
        <begin position="109"/>
        <end position="131"/>
    </location>
</feature>
<keyword evidence="6" id="KW-1003">Cell membrane</keyword>
<reference evidence="9" key="1">
    <citation type="submission" date="2016-04" db="EMBL/GenBank/DDBJ databases">
        <authorList>
            <person name="Evans L.H."/>
            <person name="Alamgir A."/>
            <person name="Owens N."/>
            <person name="Weber N.D."/>
            <person name="Virtaneva K."/>
            <person name="Barbian K."/>
            <person name="Babar A."/>
            <person name="Rosenke K."/>
        </authorList>
    </citation>
    <scope>NUCLEOTIDE SEQUENCE</scope>
    <source>
        <strain evidence="9">86</strain>
    </source>
</reference>
<dbReference type="Gene3D" id="3.40.50.1000">
    <property type="entry name" value="HAD superfamily/HAD-like"/>
    <property type="match status" value="1"/>
</dbReference>
<dbReference type="SUPFAM" id="SSF81665">
    <property type="entry name" value="Calcium ATPase, transmembrane domain M"/>
    <property type="match status" value="1"/>
</dbReference>
<evidence type="ECO:0000256" key="4">
    <source>
        <dbReference type="ARBA" id="ARBA00022989"/>
    </source>
</evidence>
<proteinExistence type="inferred from homology"/>